<dbReference type="GO" id="GO:0004022">
    <property type="term" value="F:alcohol dehydrogenase (NAD+) activity"/>
    <property type="evidence" value="ECO:0007669"/>
    <property type="project" value="TreeGrafter"/>
</dbReference>
<dbReference type="InterPro" id="IPR039697">
    <property type="entry name" value="Alcohol_dehydrogenase_Fe"/>
</dbReference>
<evidence type="ECO:0000313" key="7">
    <source>
        <dbReference type="Proteomes" id="UP000712157"/>
    </source>
</evidence>
<dbReference type="PROSITE" id="PS00060">
    <property type="entry name" value="ADH_IRON_2"/>
    <property type="match status" value="1"/>
</dbReference>
<dbReference type="CDD" id="cd14865">
    <property type="entry name" value="Fe-ADH-like"/>
    <property type="match status" value="1"/>
</dbReference>
<feature type="domain" description="Alcohol dehydrogenase iron-type/glycerol dehydrogenase GldA" evidence="4">
    <location>
        <begin position="12"/>
        <end position="182"/>
    </location>
</feature>
<dbReference type="FunFam" id="1.20.1090.10:FF:000001">
    <property type="entry name" value="Aldehyde-alcohol dehydrogenase"/>
    <property type="match status" value="1"/>
</dbReference>
<dbReference type="InterPro" id="IPR018211">
    <property type="entry name" value="ADH_Fe_CS"/>
</dbReference>
<dbReference type="Gene3D" id="1.20.1090.10">
    <property type="entry name" value="Dehydroquinate synthase-like - alpha domain"/>
    <property type="match status" value="1"/>
</dbReference>
<comment type="similarity">
    <text evidence="1">Belongs to the iron-containing alcohol dehydrogenase family.</text>
</comment>
<sequence length="394" mass="42629">MLPKYYEFQNSTKILSGQKALENIAYELEGLEAARPMVLSDKVLEKIGALQKVLDAMLSQGCRPAAVFTDIPADSSVEVVNEITKLYKQNNCDSLVAIGGGSVMDTAKGTAIMIAHDVDDLLKLQGCESMTRGKHVPFITVPTTSGTGSEMTMVAVIKNEKKAVKMEFISNHMLPDVAVLDPRMTQTLPPRITASTGFDALCHAMEAYSCTQKNPLSDAYATAAITMVREYLVKAVTNGKDQEARLAMANASTMAGAAFSNSMVGAVHGIGHALGGVCHVPHGDAMTILLPHVMRYNLGKLDEVYGELLLYLAGPEIYAATAREERGKEAIRTVRRLQKKLNRICGLPMRLRDAGVNPEDFETVAVTALRDGAMLANPVAVDKEDVIRILKKAY</sequence>
<evidence type="ECO:0000256" key="2">
    <source>
        <dbReference type="ARBA" id="ARBA00023002"/>
    </source>
</evidence>
<name>A0A949JYJ1_9FIRM</name>
<dbReference type="SUPFAM" id="SSF56796">
    <property type="entry name" value="Dehydroquinate synthase-like"/>
    <property type="match status" value="1"/>
</dbReference>
<keyword evidence="3" id="KW-0520">NAD</keyword>
<dbReference type="InterPro" id="IPR056798">
    <property type="entry name" value="ADH_Fe_C"/>
</dbReference>
<dbReference type="EMBL" id="JAHQCW010000010">
    <property type="protein sequence ID" value="MBU9736511.1"/>
    <property type="molecule type" value="Genomic_DNA"/>
</dbReference>
<accession>A0A949JYJ1</accession>
<dbReference type="Pfam" id="PF00465">
    <property type="entry name" value="Fe-ADH"/>
    <property type="match status" value="1"/>
</dbReference>
<gene>
    <name evidence="6" type="ORF">KTH89_08175</name>
</gene>
<dbReference type="PANTHER" id="PTHR11496:SF102">
    <property type="entry name" value="ALCOHOL DEHYDROGENASE 4"/>
    <property type="match status" value="1"/>
</dbReference>
<keyword evidence="2" id="KW-0560">Oxidoreductase</keyword>
<dbReference type="FunFam" id="3.40.50.1970:FF:000003">
    <property type="entry name" value="Alcohol dehydrogenase, iron-containing"/>
    <property type="match status" value="1"/>
</dbReference>
<dbReference type="Proteomes" id="UP000712157">
    <property type="component" value="Unassembled WGS sequence"/>
</dbReference>
<evidence type="ECO:0000259" key="4">
    <source>
        <dbReference type="Pfam" id="PF00465"/>
    </source>
</evidence>
<dbReference type="RefSeq" id="WP_238721345.1">
    <property type="nucleotide sequence ID" value="NZ_JAHQCW010000010.1"/>
</dbReference>
<dbReference type="PANTHER" id="PTHR11496">
    <property type="entry name" value="ALCOHOL DEHYDROGENASE"/>
    <property type="match status" value="1"/>
</dbReference>
<dbReference type="AlphaFoldDB" id="A0A949JYJ1"/>
<comment type="caution">
    <text evidence="6">The sequence shown here is derived from an EMBL/GenBank/DDBJ whole genome shotgun (WGS) entry which is preliminary data.</text>
</comment>
<dbReference type="Pfam" id="PF25137">
    <property type="entry name" value="ADH_Fe_C"/>
    <property type="match status" value="1"/>
</dbReference>
<dbReference type="PROSITE" id="PS00913">
    <property type="entry name" value="ADH_IRON_1"/>
    <property type="match status" value="1"/>
</dbReference>
<evidence type="ECO:0000259" key="5">
    <source>
        <dbReference type="Pfam" id="PF25137"/>
    </source>
</evidence>
<proteinExistence type="inferred from homology"/>
<evidence type="ECO:0000256" key="1">
    <source>
        <dbReference type="ARBA" id="ARBA00007358"/>
    </source>
</evidence>
<feature type="domain" description="Fe-containing alcohol dehydrogenase-like C-terminal" evidence="5">
    <location>
        <begin position="193"/>
        <end position="394"/>
    </location>
</feature>
<organism evidence="6 7">
    <name type="scientific">Diplocloster agilis</name>
    <dbReference type="NCBI Taxonomy" id="2850323"/>
    <lineage>
        <taxon>Bacteria</taxon>
        <taxon>Bacillati</taxon>
        <taxon>Bacillota</taxon>
        <taxon>Clostridia</taxon>
        <taxon>Lachnospirales</taxon>
        <taxon>Lachnospiraceae</taxon>
        <taxon>Diplocloster</taxon>
    </lineage>
</organism>
<evidence type="ECO:0000313" key="6">
    <source>
        <dbReference type="EMBL" id="MBU9736511.1"/>
    </source>
</evidence>
<dbReference type="GO" id="GO:0046872">
    <property type="term" value="F:metal ion binding"/>
    <property type="evidence" value="ECO:0007669"/>
    <property type="project" value="InterPro"/>
</dbReference>
<keyword evidence="7" id="KW-1185">Reference proteome</keyword>
<dbReference type="InterPro" id="IPR001670">
    <property type="entry name" value="ADH_Fe/GldA"/>
</dbReference>
<reference evidence="6" key="1">
    <citation type="submission" date="2021-06" db="EMBL/GenBank/DDBJ databases">
        <title>Description of novel taxa of the family Lachnospiraceae.</title>
        <authorList>
            <person name="Chaplin A.V."/>
            <person name="Sokolova S.R."/>
            <person name="Pikina A.P."/>
            <person name="Korzhanova M."/>
            <person name="Belova V."/>
            <person name="Korostin D."/>
            <person name="Efimov B.A."/>
        </authorList>
    </citation>
    <scope>NUCLEOTIDE SEQUENCE</scope>
    <source>
        <strain evidence="6">ASD5720</strain>
    </source>
</reference>
<protein>
    <submittedName>
        <fullName evidence="6">Iron-containing alcohol dehydrogenase</fullName>
    </submittedName>
</protein>
<evidence type="ECO:0000256" key="3">
    <source>
        <dbReference type="ARBA" id="ARBA00023027"/>
    </source>
</evidence>
<dbReference type="Gene3D" id="3.40.50.1970">
    <property type="match status" value="1"/>
</dbReference>